<dbReference type="OrthoDB" id="8553452at2"/>
<dbReference type="STRING" id="28094.SAMN06295900_110151"/>
<evidence type="ECO:0000313" key="3">
    <source>
        <dbReference type="Proteomes" id="UP000192911"/>
    </source>
</evidence>
<protein>
    <submittedName>
        <fullName evidence="2">YD repeat-containing protein</fullName>
    </submittedName>
</protein>
<evidence type="ECO:0000256" key="1">
    <source>
        <dbReference type="SAM" id="MobiDB-lite"/>
    </source>
</evidence>
<reference evidence="3" key="1">
    <citation type="submission" date="2017-04" db="EMBL/GenBank/DDBJ databases">
        <authorList>
            <person name="Varghese N."/>
            <person name="Submissions S."/>
        </authorList>
    </citation>
    <scope>NUCLEOTIDE SEQUENCE [LARGE SCALE GENOMIC DNA]</scope>
    <source>
        <strain evidence="3">Ballard 720</strain>
    </source>
</reference>
<organism evidence="2 3">
    <name type="scientific">Trinickia caryophylli</name>
    <name type="common">Paraburkholderia caryophylli</name>
    <dbReference type="NCBI Taxonomy" id="28094"/>
    <lineage>
        <taxon>Bacteria</taxon>
        <taxon>Pseudomonadati</taxon>
        <taxon>Pseudomonadota</taxon>
        <taxon>Betaproteobacteria</taxon>
        <taxon>Burkholderiales</taxon>
        <taxon>Burkholderiaceae</taxon>
        <taxon>Trinickia</taxon>
    </lineage>
</organism>
<proteinExistence type="predicted"/>
<keyword evidence="3" id="KW-1185">Reference proteome</keyword>
<dbReference type="Gene3D" id="2.180.10.10">
    <property type="entry name" value="RHS repeat-associated core"/>
    <property type="match status" value="2"/>
</dbReference>
<dbReference type="NCBIfam" id="TIGR01643">
    <property type="entry name" value="YD_repeat_2x"/>
    <property type="match status" value="1"/>
</dbReference>
<dbReference type="EMBL" id="FXAH01000010">
    <property type="protein sequence ID" value="SMF56476.1"/>
    <property type="molecule type" value="Genomic_DNA"/>
</dbReference>
<dbReference type="RefSeq" id="WP_085228876.1">
    <property type="nucleotide sequence ID" value="NZ_BSQD01000007.1"/>
</dbReference>
<sequence length="1484" mass="160878">MSTAPTFVSQAGNFANTVAGQVDPRTGLYGANITLGRLTGNRGVGPVLPIAIDYRPMGTIQGSQGEGLGLGSGVSFSFSVYDSANQMLMLSTGESYPVLDSPSTARVVDADGGVVLPLVQSSLDNIRFKRYDSCSIIWQGERPITSCYKVIHKSGDIEILMGPSMGGVLKLPQLMVDPAGHALTFQWTYDASRNPQLQSITDDTRDINGHWTTLLSVVYSGVNRNFTFFPGTPESYEVDLTYDPTNTLLMKVENKSVSPSLVWTLGYSAVANPDPNGSDLSWLTDLTGPGGMTEHVDYASIHKFPLSAALNPLCAVTTLKQDPKGGQPPITTTFAYTSQTTGTNFVAGGTTISSWASNRDNLYDYPGGGYTYGSTQTCGDCVTTYTFDKFHLQTRQVVTRNGKADTGSKTIITATSYYGNHNLPYDSIGCAYFQFPLTRTMTWVDGVDPASDPCCVETTHYGQDQEMTPGWDKWGNPLRKTDPNGLTTTWEYYDGSQDNYSGSILLCPKDPNGFTRFTKSIKVDPSTVTSPSVVPGAPVQQTNYTYAKATPAMSFNQSYVDGLVLQAGASRTSGGTVLSETVNSYDAEGSLNAGRVTKQVFTHYPNGKRSVSSESYTTTATYQYVGQTFAYPSPSTVRLGALTTTQTVTVQDPDVQADPKTGHPAGVLTATTSHTMSLSTTRTLREIDTLGNATIYTYDNLGRLTQRMLNATSTSGYVNTLTYAYVINGTLLGDEATYPLQVRTQDPRGNKVCYTQDGLNRVIQRHVNAVDVTNGKSKWWAMEKHGYDSMGRLSSRAVLDYDVNKQGETTATYTLSTAAIEYDNWGHTRKVTYSDNTTDMSIYDPVNKMMSAARIGVSSDGQKTTLTTGWNVTTYDYNFSRKPVTVERRHSASAPDVAESYSLRRRQYNGLYWVIADTDELGRTTSYEYDGWGRVTCTTLPATTIQLPNGKTTRQTSSVISGYCPKSPAKWVESIQVTGKPGQPAKAPFEGTCTVGSRHFDGLGRVVDKTVGGCAWKYHYPYDATVKDGYMRPSAVDTPDGYTRKYQYVYELDEALQEVSIDSAVTHNYHYEPVSGIVGNAGSSMTVEGLTQTSGMTFNAFASGRLQGETITYTPPAAQHATVRGKDIPSRKTAYTYTIGGALSTYVHVDEATSTISRDRNGRIESVSDGSTSVTPQYDLAGRLTGWVATSGSHTVSTTLTLDDFGRETQRVIADGSDTWTITQNPWQRNDLLAQRVVQRSNSQGSRAEIYSYDERNRLTIWDGHNAGASNLPSFADRYGNTLMKQAFTLDALNNITAVVTSFGSGNPLSNTTTFTFDYNDDPCRLLGGANSSTRAGPSAFDVQYDNAGRITNDGQGTTLSYDPLGRVRAAESTLTGLSGAYGYDPFHRQGVQTSSDPNQSPACFYYRSNELVNLVQGDNSMRLLRSLSGAPAAQINGGGEQAGAWLLGTDRLGSVLTASNDQAGAPQQRAYSAYGEEPVPKAT</sequence>
<evidence type="ECO:0000313" key="2">
    <source>
        <dbReference type="EMBL" id="SMF56476.1"/>
    </source>
</evidence>
<dbReference type="Pfam" id="PF05593">
    <property type="entry name" value="RHS_repeat"/>
    <property type="match status" value="1"/>
</dbReference>
<accession>A0A1X7FQ17</accession>
<dbReference type="InterPro" id="IPR031325">
    <property type="entry name" value="RHS_repeat"/>
</dbReference>
<dbReference type="InterPro" id="IPR006530">
    <property type="entry name" value="YD"/>
</dbReference>
<gene>
    <name evidence="2" type="ORF">SAMN06295900_110151</name>
</gene>
<feature type="region of interest" description="Disordered" evidence="1">
    <location>
        <begin position="1460"/>
        <end position="1484"/>
    </location>
</feature>
<dbReference type="GeneID" id="95553469"/>
<name>A0A1X7FQ17_TRICW</name>
<dbReference type="Proteomes" id="UP000192911">
    <property type="component" value="Unassembled WGS sequence"/>
</dbReference>